<keyword evidence="12 24" id="KW-0238">DNA-binding</keyword>
<dbReference type="Proteomes" id="UP000289886">
    <property type="component" value="Unassembled WGS sequence"/>
</dbReference>
<dbReference type="GO" id="GO:0003677">
    <property type="term" value="F:DNA binding"/>
    <property type="evidence" value="ECO:0007669"/>
    <property type="project" value="UniProtKB-UniRule"/>
</dbReference>
<feature type="repeat" description="Solcar" evidence="25">
    <location>
        <begin position="261"/>
        <end position="355"/>
    </location>
</feature>
<evidence type="ECO:0000256" key="15">
    <source>
        <dbReference type="ARBA" id="ARBA00023242"/>
    </source>
</evidence>
<feature type="region of interest" description="Disordered" evidence="27">
    <location>
        <begin position="49"/>
        <end position="94"/>
    </location>
</feature>
<evidence type="ECO:0000256" key="27">
    <source>
        <dbReference type="SAM" id="MobiDB-lite"/>
    </source>
</evidence>
<keyword evidence="11" id="KW-1133">Transmembrane helix</keyword>
<comment type="catalytic activity">
    <reaction evidence="17">
        <text>L-ornithine(in) + L-arginine(out) = L-ornithine(out) + L-arginine(in)</text>
        <dbReference type="Rhea" id="RHEA:34991"/>
        <dbReference type="ChEBI" id="CHEBI:32682"/>
        <dbReference type="ChEBI" id="CHEBI:46911"/>
    </reaction>
</comment>
<evidence type="ECO:0000256" key="19">
    <source>
        <dbReference type="ARBA" id="ARBA00052532"/>
    </source>
</evidence>
<evidence type="ECO:0000313" key="30">
    <source>
        <dbReference type="Proteomes" id="UP000289886"/>
    </source>
</evidence>
<feature type="DNA-binding region" description="HMG box" evidence="24">
    <location>
        <begin position="9"/>
        <end position="79"/>
    </location>
</feature>
<dbReference type="InterPro" id="IPR036910">
    <property type="entry name" value="HMG_box_dom_sf"/>
</dbReference>
<evidence type="ECO:0000256" key="6">
    <source>
        <dbReference type="ARBA" id="ARBA00022448"/>
    </source>
</evidence>
<name>A0A662YKZ4_ACIRT</name>
<evidence type="ECO:0000256" key="1">
    <source>
        <dbReference type="ARBA" id="ARBA00004123"/>
    </source>
</evidence>
<evidence type="ECO:0000256" key="16">
    <source>
        <dbReference type="ARBA" id="ARBA00050969"/>
    </source>
</evidence>
<feature type="domain" description="HMG box" evidence="28">
    <location>
        <begin position="9"/>
        <end position="79"/>
    </location>
</feature>
<reference evidence="29 30" key="1">
    <citation type="submission" date="2019-01" db="EMBL/GenBank/DDBJ databases">
        <title>Draft Genome and Complete Hox-Cluster Characterization of the Sterlet Sturgeon (Acipenser ruthenus).</title>
        <authorList>
            <person name="Wei Q."/>
        </authorList>
    </citation>
    <scope>NUCLEOTIDE SEQUENCE [LARGE SCALE GENOMIC DNA]</scope>
    <source>
        <strain evidence="29">WHYD16114868_AA</strain>
        <tissue evidence="29">Blood</tissue>
    </source>
</reference>
<dbReference type="GO" id="GO:0015297">
    <property type="term" value="F:antiporter activity"/>
    <property type="evidence" value="ECO:0007669"/>
    <property type="project" value="UniProtKB-ARBA"/>
</dbReference>
<dbReference type="CDD" id="cd21978">
    <property type="entry name" value="HMG-box_HMGB_rpt1"/>
    <property type="match status" value="1"/>
</dbReference>
<dbReference type="Pfam" id="PF00153">
    <property type="entry name" value="Mito_carr"/>
    <property type="match status" value="3"/>
</dbReference>
<keyword evidence="14 25" id="KW-0472">Membrane</keyword>
<evidence type="ECO:0000259" key="28">
    <source>
        <dbReference type="PROSITE" id="PS50118"/>
    </source>
</evidence>
<evidence type="ECO:0000256" key="24">
    <source>
        <dbReference type="PROSITE-ProRule" id="PRU00267"/>
    </source>
</evidence>
<dbReference type="PROSITE" id="PS50920">
    <property type="entry name" value="SOLCAR"/>
    <property type="match status" value="3"/>
</dbReference>
<organism evidence="29 30">
    <name type="scientific">Acipenser ruthenus</name>
    <name type="common">Sterlet sturgeon</name>
    <dbReference type="NCBI Taxonomy" id="7906"/>
    <lineage>
        <taxon>Eukaryota</taxon>
        <taxon>Metazoa</taxon>
        <taxon>Chordata</taxon>
        <taxon>Craniata</taxon>
        <taxon>Vertebrata</taxon>
        <taxon>Euteleostomi</taxon>
        <taxon>Actinopterygii</taxon>
        <taxon>Chondrostei</taxon>
        <taxon>Acipenseriformes</taxon>
        <taxon>Acipenseridae</taxon>
        <taxon>Acipenser</taxon>
    </lineage>
</organism>
<dbReference type="SUPFAM" id="SSF103506">
    <property type="entry name" value="Mitochondrial carrier"/>
    <property type="match status" value="1"/>
</dbReference>
<keyword evidence="15 24" id="KW-0539">Nucleus</keyword>
<evidence type="ECO:0000256" key="10">
    <source>
        <dbReference type="ARBA" id="ARBA00022792"/>
    </source>
</evidence>
<evidence type="ECO:0000256" key="4">
    <source>
        <dbReference type="ARBA" id="ARBA00006375"/>
    </source>
</evidence>
<comment type="similarity">
    <text evidence="4 26">Belongs to the mitochondrial carrier (TC 2.A.29) family.</text>
</comment>
<protein>
    <recommendedName>
        <fullName evidence="22">Mitochondrial ornithine transporter 1</fullName>
    </recommendedName>
    <alternativeName>
        <fullName evidence="23">Solute carrier family 25 member 15</fullName>
    </alternativeName>
</protein>
<evidence type="ECO:0000256" key="23">
    <source>
        <dbReference type="ARBA" id="ARBA00076500"/>
    </source>
</evidence>
<evidence type="ECO:0000256" key="18">
    <source>
        <dbReference type="ARBA" id="ARBA00052116"/>
    </source>
</evidence>
<keyword evidence="8 25" id="KW-0812">Transmembrane</keyword>
<evidence type="ECO:0000256" key="8">
    <source>
        <dbReference type="ARBA" id="ARBA00022692"/>
    </source>
</evidence>
<dbReference type="PANTHER" id="PTHR45624:SF11">
    <property type="entry name" value="MITOCHONDRIAL ORNITHINE TRANSPORTER 1-LIKE"/>
    <property type="match status" value="1"/>
</dbReference>
<evidence type="ECO:0000256" key="3">
    <source>
        <dbReference type="ARBA" id="ARBA00004448"/>
    </source>
</evidence>
<evidence type="ECO:0000256" key="5">
    <source>
        <dbReference type="ARBA" id="ARBA00008774"/>
    </source>
</evidence>
<dbReference type="GO" id="GO:1990575">
    <property type="term" value="P:mitochondrial L-ornithine transmembrane transport"/>
    <property type="evidence" value="ECO:0007669"/>
    <property type="project" value="TreeGrafter"/>
</dbReference>
<keyword evidence="10" id="KW-0999">Mitochondrion inner membrane</keyword>
<keyword evidence="6 26" id="KW-0813">Transport</keyword>
<evidence type="ECO:0000256" key="12">
    <source>
        <dbReference type="ARBA" id="ARBA00023125"/>
    </source>
</evidence>
<gene>
    <name evidence="29" type="ORF">EOD39_14473</name>
</gene>
<keyword evidence="7" id="KW-0158">Chromosome</keyword>
<evidence type="ECO:0000256" key="13">
    <source>
        <dbReference type="ARBA" id="ARBA00023128"/>
    </source>
</evidence>
<dbReference type="PRINTS" id="PR00886">
    <property type="entry name" value="HIGHMOBLTY12"/>
</dbReference>
<dbReference type="Gene3D" id="1.50.40.10">
    <property type="entry name" value="Mitochondrial carrier domain"/>
    <property type="match status" value="1"/>
</dbReference>
<dbReference type="InterPro" id="IPR023395">
    <property type="entry name" value="MCP_dom_sf"/>
</dbReference>
<proteinExistence type="inferred from homology"/>
<evidence type="ECO:0000256" key="9">
    <source>
        <dbReference type="ARBA" id="ARBA00022737"/>
    </source>
</evidence>
<dbReference type="FunFam" id="1.10.30.10:FF:000013">
    <property type="entry name" value="High mobility group protein B3"/>
    <property type="match status" value="1"/>
</dbReference>
<dbReference type="GO" id="GO:0005743">
    <property type="term" value="C:mitochondrial inner membrane"/>
    <property type="evidence" value="ECO:0007669"/>
    <property type="project" value="UniProtKB-SubCell"/>
</dbReference>
<dbReference type="GO" id="GO:0005694">
    <property type="term" value="C:chromosome"/>
    <property type="evidence" value="ECO:0007669"/>
    <property type="project" value="UniProtKB-SubCell"/>
</dbReference>
<evidence type="ECO:0000256" key="17">
    <source>
        <dbReference type="ARBA" id="ARBA00051921"/>
    </source>
</evidence>
<comment type="catalytic activity">
    <reaction evidence="20">
        <text>L-ornithine(out) + H(+)(in) = L-ornithine(in) + H(+)(out)</text>
        <dbReference type="Rhea" id="RHEA:70791"/>
        <dbReference type="ChEBI" id="CHEBI:15378"/>
        <dbReference type="ChEBI" id="CHEBI:46911"/>
    </reaction>
</comment>
<comment type="function">
    <text evidence="21">Mitochondrial ornithine-citrulline antiporter. Catalyzes the exchange between cytosolic ornithine and mitochondrial citrulline plus an H(+), the proton compensates the positive charge of ornithine thus leading to an electroneutral transport. Plays a crucial role in the urea cycle, by connecting the cytosolic and the intramitochondrial reactions of the urea cycle. Lysine and arginine are also transported by the antiport mechanism. In addition, catalyzes an electroneutral exchange of ornithine or lysine for H(+), a reaction driven by the pH gradient across the inner membrane.</text>
</comment>
<dbReference type="SMART" id="SM00398">
    <property type="entry name" value="HMG"/>
    <property type="match status" value="2"/>
</dbReference>
<feature type="DNA-binding region" description="HMG box" evidence="24">
    <location>
        <begin position="94"/>
        <end position="162"/>
    </location>
</feature>
<dbReference type="GO" id="GO:0005634">
    <property type="term" value="C:nucleus"/>
    <property type="evidence" value="ECO:0007669"/>
    <property type="project" value="UniProtKB-SubCell"/>
</dbReference>
<evidence type="ECO:0000256" key="14">
    <source>
        <dbReference type="ARBA" id="ARBA00023136"/>
    </source>
</evidence>
<dbReference type="Pfam" id="PF00505">
    <property type="entry name" value="HMG_box"/>
    <property type="match status" value="1"/>
</dbReference>
<dbReference type="Pfam" id="PF09011">
    <property type="entry name" value="HMG_box_2"/>
    <property type="match status" value="1"/>
</dbReference>
<comment type="catalytic activity">
    <reaction evidence="16">
        <text>L-lysine(out) + H(+)(in) = L-lysine(in) + H(+)(out)</text>
        <dbReference type="Rhea" id="RHEA:70795"/>
        <dbReference type="ChEBI" id="CHEBI:15378"/>
        <dbReference type="ChEBI" id="CHEBI:32551"/>
    </reaction>
</comment>
<dbReference type="GO" id="GO:0000064">
    <property type="term" value="F:L-ornithine transmembrane transporter activity"/>
    <property type="evidence" value="ECO:0007669"/>
    <property type="project" value="UniProtKB-ARBA"/>
</dbReference>
<dbReference type="InterPro" id="IPR009071">
    <property type="entry name" value="HMG_box_dom"/>
</dbReference>
<keyword evidence="13" id="KW-0496">Mitochondrion</keyword>
<sequence length="460" mass="51063">MAKGDPKKPKGKMSAYAYFVQTCREEHKKKSPEVPVNFSEFSKKCSVRWKTMSSTEKSKFDDLAKQDKTRYDNEMRDYQPGGKGGKRKKDPNAPKRPPSGFFLFCSEQRPKIKVTNPGLTIGDVAKKLGEMWNNLTEATKKPYVIKAGKLKEKYEKKQECSNVAILICDPALNLICGVACVLSGHPFDTVKVKMQTFPGMYRGFVDCSVRTYRQDGLHGLYQGTMPALVANVAENAVLFACYGFCQQLTRTLYGLERVSDLSDLQNATAGSFASVFSSLVLCPTELVKCRMQALHEMKVTGKTFLHHQVSTWSIMRSVMQTEGPQGFFQGLTSTWLREVPGYFFFFGGYEISRTCFTKTGQAKGELGVVPLVVSGGIGGACFWLAVYPVDSVKSRIQVLSMAGRQAGFLSSFINIIKTEGFLALYCGLTPTVIRAFPSNGALFLAYELTRRALTNQASNH</sequence>
<keyword evidence="30" id="KW-1185">Reference proteome</keyword>
<feature type="repeat" description="Solcar" evidence="25">
    <location>
        <begin position="171"/>
        <end position="248"/>
    </location>
</feature>
<dbReference type="FunFam" id="1.50.40.10:FF:000055">
    <property type="entry name" value="mitochondrial ornithine transporter 1 isoform X1"/>
    <property type="match status" value="1"/>
</dbReference>
<feature type="repeat" description="Solcar" evidence="25">
    <location>
        <begin position="366"/>
        <end position="452"/>
    </location>
</feature>
<keyword evidence="9" id="KW-0677">Repeat</keyword>
<comment type="catalytic activity">
    <reaction evidence="19">
        <text>L-citrulline(in) + L-ornithine(out) + H(+)(in) = L-citrulline(out) + L-ornithine(in) + H(+)(out)</text>
        <dbReference type="Rhea" id="RHEA:70787"/>
        <dbReference type="ChEBI" id="CHEBI:15378"/>
        <dbReference type="ChEBI" id="CHEBI:46911"/>
        <dbReference type="ChEBI" id="CHEBI:57743"/>
    </reaction>
</comment>
<accession>A0A662YKZ4</accession>
<dbReference type="SUPFAM" id="SSF47095">
    <property type="entry name" value="HMG-box"/>
    <property type="match status" value="2"/>
</dbReference>
<evidence type="ECO:0000313" key="29">
    <source>
        <dbReference type="EMBL" id="RXM97404.1"/>
    </source>
</evidence>
<comment type="catalytic activity">
    <reaction evidence="18">
        <text>L-ornithine(out) + L-lysine(in) = L-ornithine(in) + L-lysine(out)</text>
        <dbReference type="Rhea" id="RHEA:70799"/>
        <dbReference type="ChEBI" id="CHEBI:32551"/>
        <dbReference type="ChEBI" id="CHEBI:46911"/>
    </reaction>
</comment>
<dbReference type="EMBL" id="SCEB01001104">
    <property type="protein sequence ID" value="RXM97404.1"/>
    <property type="molecule type" value="Genomic_DNA"/>
</dbReference>
<comment type="caution">
    <text evidence="29">The sequence shown here is derived from an EMBL/GenBank/DDBJ whole genome shotgun (WGS) entry which is preliminary data.</text>
</comment>
<evidence type="ECO:0000256" key="25">
    <source>
        <dbReference type="PROSITE-ProRule" id="PRU00282"/>
    </source>
</evidence>
<dbReference type="InterPro" id="IPR050567">
    <property type="entry name" value="Mitochondrial_Carrier"/>
</dbReference>
<evidence type="ECO:0000256" key="20">
    <source>
        <dbReference type="ARBA" id="ARBA00052952"/>
    </source>
</evidence>
<evidence type="ECO:0000256" key="11">
    <source>
        <dbReference type="ARBA" id="ARBA00022989"/>
    </source>
</evidence>
<evidence type="ECO:0000256" key="2">
    <source>
        <dbReference type="ARBA" id="ARBA00004286"/>
    </source>
</evidence>
<dbReference type="Gene3D" id="1.10.30.10">
    <property type="entry name" value="High mobility group box domain"/>
    <property type="match status" value="2"/>
</dbReference>
<feature type="compositionally biased region" description="Basic and acidic residues" evidence="27">
    <location>
        <begin position="56"/>
        <end position="77"/>
    </location>
</feature>
<feature type="domain" description="HMG box" evidence="28">
    <location>
        <begin position="94"/>
        <end position="162"/>
    </location>
</feature>
<dbReference type="AlphaFoldDB" id="A0A662YKZ4"/>
<dbReference type="CDD" id="cd21979">
    <property type="entry name" value="HMG-box_HMGB_rpt2"/>
    <property type="match status" value="1"/>
</dbReference>
<comment type="subcellular location">
    <subcellularLocation>
        <location evidence="2">Chromosome</location>
    </subcellularLocation>
    <subcellularLocation>
        <location evidence="3">Mitochondrion inner membrane</location>
        <topology evidence="3">Multi-pass membrane protein</topology>
    </subcellularLocation>
    <subcellularLocation>
        <location evidence="1">Nucleus</location>
    </subcellularLocation>
</comment>
<dbReference type="PROSITE" id="PS50118">
    <property type="entry name" value="HMG_BOX_2"/>
    <property type="match status" value="2"/>
</dbReference>
<dbReference type="InterPro" id="IPR018108">
    <property type="entry name" value="MCP_transmembrane"/>
</dbReference>
<comment type="similarity">
    <text evidence="5">Belongs to the HMGB family.</text>
</comment>
<evidence type="ECO:0000256" key="7">
    <source>
        <dbReference type="ARBA" id="ARBA00022454"/>
    </source>
</evidence>
<evidence type="ECO:0000256" key="26">
    <source>
        <dbReference type="RuleBase" id="RU000488"/>
    </source>
</evidence>
<dbReference type="PANTHER" id="PTHR45624">
    <property type="entry name" value="MITOCHONDRIAL BASIC AMINO ACIDS TRANSPORTER-RELATED"/>
    <property type="match status" value="1"/>
</dbReference>
<evidence type="ECO:0000256" key="21">
    <source>
        <dbReference type="ARBA" id="ARBA00054811"/>
    </source>
</evidence>
<evidence type="ECO:0000256" key="22">
    <source>
        <dbReference type="ARBA" id="ARBA00071130"/>
    </source>
</evidence>